<dbReference type="GO" id="GO:0004386">
    <property type="term" value="F:helicase activity"/>
    <property type="evidence" value="ECO:0007669"/>
    <property type="project" value="UniProtKB-KW"/>
</dbReference>
<name>A0A4D9EY69_9SAUR</name>
<gene>
    <name evidence="2" type="ORF">DR999_PMT04521</name>
</gene>
<evidence type="ECO:0000256" key="1">
    <source>
        <dbReference type="SAM" id="MobiDB-lite"/>
    </source>
</evidence>
<feature type="compositionally biased region" description="Polar residues" evidence="1">
    <location>
        <begin position="24"/>
        <end position="33"/>
    </location>
</feature>
<dbReference type="Proteomes" id="UP000297703">
    <property type="component" value="Unassembled WGS sequence"/>
</dbReference>
<reference evidence="2 3" key="1">
    <citation type="submission" date="2019-04" db="EMBL/GenBank/DDBJ databases">
        <title>Draft genome of the big-headed turtle Platysternon megacephalum.</title>
        <authorList>
            <person name="Gong S."/>
        </authorList>
    </citation>
    <scope>NUCLEOTIDE SEQUENCE [LARGE SCALE GENOMIC DNA]</scope>
    <source>
        <strain evidence="2">DO16091913</strain>
        <tissue evidence="2">Muscle</tissue>
    </source>
</reference>
<proteinExistence type="predicted"/>
<evidence type="ECO:0000313" key="2">
    <source>
        <dbReference type="EMBL" id="TFK12082.1"/>
    </source>
</evidence>
<reference evidence="2 3" key="2">
    <citation type="submission" date="2019-04" db="EMBL/GenBank/DDBJ databases">
        <title>The genome sequence of big-headed turtle.</title>
        <authorList>
            <person name="Gong S."/>
        </authorList>
    </citation>
    <scope>NUCLEOTIDE SEQUENCE [LARGE SCALE GENOMIC DNA]</scope>
    <source>
        <strain evidence="2">DO16091913</strain>
        <tissue evidence="2">Muscle</tissue>
    </source>
</reference>
<protein>
    <submittedName>
        <fullName evidence="2">Nucleolar RNA helicase 2-like</fullName>
    </submittedName>
</protein>
<dbReference type="OrthoDB" id="9939976at2759"/>
<dbReference type="AlphaFoldDB" id="A0A4D9EY69"/>
<evidence type="ECO:0000313" key="3">
    <source>
        <dbReference type="Proteomes" id="UP000297703"/>
    </source>
</evidence>
<keyword evidence="2" id="KW-0067">ATP-binding</keyword>
<organism evidence="2 3">
    <name type="scientific">Platysternon megacephalum</name>
    <name type="common">big-headed turtle</name>
    <dbReference type="NCBI Taxonomy" id="55544"/>
    <lineage>
        <taxon>Eukaryota</taxon>
        <taxon>Metazoa</taxon>
        <taxon>Chordata</taxon>
        <taxon>Craniata</taxon>
        <taxon>Vertebrata</taxon>
        <taxon>Euteleostomi</taxon>
        <taxon>Archelosauria</taxon>
        <taxon>Testudinata</taxon>
        <taxon>Testudines</taxon>
        <taxon>Cryptodira</taxon>
        <taxon>Durocryptodira</taxon>
        <taxon>Testudinoidea</taxon>
        <taxon>Platysternidae</taxon>
        <taxon>Platysternon</taxon>
    </lineage>
</organism>
<keyword evidence="2" id="KW-0347">Helicase</keyword>
<feature type="region of interest" description="Disordered" evidence="1">
    <location>
        <begin position="1"/>
        <end position="33"/>
    </location>
</feature>
<keyword evidence="2" id="KW-0547">Nucleotide-binding</keyword>
<comment type="caution">
    <text evidence="2">The sequence shown here is derived from an EMBL/GenBank/DDBJ whole genome shotgun (WGS) entry which is preliminary data.</text>
</comment>
<sequence>MQAATASGLDVSSTGGPREDGRNAPNNYTAGSDFSSSAVLKYIINLHSKLRGGSKPEEESGFLNVKHCRCVRIP</sequence>
<keyword evidence="3" id="KW-1185">Reference proteome</keyword>
<dbReference type="EMBL" id="QXTE01000025">
    <property type="protein sequence ID" value="TFK12082.1"/>
    <property type="molecule type" value="Genomic_DNA"/>
</dbReference>
<accession>A0A4D9EY69</accession>
<keyword evidence="2" id="KW-0378">Hydrolase</keyword>